<dbReference type="Proteomes" id="UP001292094">
    <property type="component" value="Unassembled WGS sequence"/>
</dbReference>
<proteinExistence type="predicted"/>
<dbReference type="AlphaFoldDB" id="A0AAE1UMR8"/>
<feature type="region of interest" description="Disordered" evidence="1">
    <location>
        <begin position="1"/>
        <end position="53"/>
    </location>
</feature>
<protein>
    <submittedName>
        <fullName evidence="2">Uncharacterized protein</fullName>
    </submittedName>
</protein>
<dbReference type="EMBL" id="JAWZYT010000002">
    <property type="protein sequence ID" value="KAK4329642.1"/>
    <property type="molecule type" value="Genomic_DNA"/>
</dbReference>
<sequence>MPFLPVHLTGWTNGRKRSEGNVRPVVGGLPVMVSPQRHPSRQSQTPSLLPHPSPKTIEDRLRALEAGLAAFLKANSANISPGGDDEYYNDN</sequence>
<reference evidence="2" key="1">
    <citation type="submission" date="2023-11" db="EMBL/GenBank/DDBJ databases">
        <title>Genome assemblies of two species of porcelain crab, Petrolisthes cinctipes and Petrolisthes manimaculis (Anomura: Porcellanidae).</title>
        <authorList>
            <person name="Angst P."/>
        </authorList>
    </citation>
    <scope>NUCLEOTIDE SEQUENCE</scope>
    <source>
        <strain evidence="2">PB745_02</strain>
        <tissue evidence="2">Gill</tissue>
    </source>
</reference>
<accession>A0AAE1UMR8</accession>
<organism evidence="2 3">
    <name type="scientific">Petrolisthes manimaculis</name>
    <dbReference type="NCBI Taxonomy" id="1843537"/>
    <lineage>
        <taxon>Eukaryota</taxon>
        <taxon>Metazoa</taxon>
        <taxon>Ecdysozoa</taxon>
        <taxon>Arthropoda</taxon>
        <taxon>Crustacea</taxon>
        <taxon>Multicrustacea</taxon>
        <taxon>Malacostraca</taxon>
        <taxon>Eumalacostraca</taxon>
        <taxon>Eucarida</taxon>
        <taxon>Decapoda</taxon>
        <taxon>Pleocyemata</taxon>
        <taxon>Anomura</taxon>
        <taxon>Galatheoidea</taxon>
        <taxon>Porcellanidae</taxon>
        <taxon>Petrolisthes</taxon>
    </lineage>
</organism>
<evidence type="ECO:0000256" key="1">
    <source>
        <dbReference type="SAM" id="MobiDB-lite"/>
    </source>
</evidence>
<evidence type="ECO:0000313" key="3">
    <source>
        <dbReference type="Proteomes" id="UP001292094"/>
    </source>
</evidence>
<keyword evidence="3" id="KW-1185">Reference proteome</keyword>
<comment type="caution">
    <text evidence="2">The sequence shown here is derived from an EMBL/GenBank/DDBJ whole genome shotgun (WGS) entry which is preliminary data.</text>
</comment>
<evidence type="ECO:0000313" key="2">
    <source>
        <dbReference type="EMBL" id="KAK4329642.1"/>
    </source>
</evidence>
<gene>
    <name evidence="2" type="ORF">Pmani_000044</name>
</gene>
<name>A0AAE1UMR8_9EUCA</name>